<dbReference type="RefSeq" id="WP_311019815.1">
    <property type="nucleotide sequence ID" value="NZ_JAUHGG010000003.1"/>
</dbReference>
<proteinExistence type="predicted"/>
<evidence type="ECO:0000256" key="1">
    <source>
        <dbReference type="SAM" id="Coils"/>
    </source>
</evidence>
<feature type="coiled-coil region" evidence="1">
    <location>
        <begin position="94"/>
        <end position="161"/>
    </location>
</feature>
<dbReference type="AlphaFoldDB" id="A0AAW8PYC9"/>
<name>A0AAW8PYC9_VIBPH</name>
<evidence type="ECO:0000313" key="2">
    <source>
        <dbReference type="EMBL" id="MDS1821019.1"/>
    </source>
</evidence>
<sequence length="165" mass="19003">MTESTNPTTEKPVVAAIIDTRSGEIIETVTQPKDKTRLYLKVRDELNSEHGRDTFLTLDFSSCQPNTTWVQGKMQNKDPEAFKEATRLSLEYKIWEKKKNITRIEGELAKLEETQNECLALYDDSAQDKREIVSDAFSGQIEETEEELRDQKNVLAKLHNLLKKL</sequence>
<comment type="caution">
    <text evidence="2">The sequence shown here is derived from an EMBL/GenBank/DDBJ whole genome shotgun (WGS) entry which is preliminary data.</text>
</comment>
<gene>
    <name evidence="2" type="ORF">QX249_10145</name>
</gene>
<evidence type="ECO:0008006" key="4">
    <source>
        <dbReference type="Google" id="ProtNLM"/>
    </source>
</evidence>
<accession>A0AAW8PYC9</accession>
<dbReference type="Proteomes" id="UP001253193">
    <property type="component" value="Unassembled WGS sequence"/>
</dbReference>
<reference evidence="2" key="1">
    <citation type="submission" date="2023-06" db="EMBL/GenBank/DDBJ databases">
        <title>Genomic Diversity of Vibrio spp. and Metagenomic Analysis of Pathogens in Florida Gulf Coastal Waters Following Hurricane Ian.</title>
        <authorList>
            <person name="Brumfield K.D."/>
        </authorList>
    </citation>
    <scope>NUCLEOTIDE SEQUENCE</scope>
    <source>
        <strain evidence="2">WBS2B-138</strain>
    </source>
</reference>
<dbReference type="EMBL" id="JAUHGG010000003">
    <property type="protein sequence ID" value="MDS1821019.1"/>
    <property type="molecule type" value="Genomic_DNA"/>
</dbReference>
<keyword evidence="1" id="KW-0175">Coiled coil</keyword>
<evidence type="ECO:0000313" key="3">
    <source>
        <dbReference type="Proteomes" id="UP001253193"/>
    </source>
</evidence>
<protein>
    <recommendedName>
        <fullName evidence="4">Chromosome partitioning protein ParA</fullName>
    </recommendedName>
</protein>
<organism evidence="2 3">
    <name type="scientific">Vibrio parahaemolyticus</name>
    <dbReference type="NCBI Taxonomy" id="670"/>
    <lineage>
        <taxon>Bacteria</taxon>
        <taxon>Pseudomonadati</taxon>
        <taxon>Pseudomonadota</taxon>
        <taxon>Gammaproteobacteria</taxon>
        <taxon>Vibrionales</taxon>
        <taxon>Vibrionaceae</taxon>
        <taxon>Vibrio</taxon>
    </lineage>
</organism>